<dbReference type="AlphaFoldDB" id="A0A5J6GTE2"/>
<dbReference type="InterPro" id="IPR001387">
    <property type="entry name" value="Cro/C1-type_HTH"/>
</dbReference>
<proteinExistence type="predicted"/>
<accession>A0A5J6GTE2</accession>
<dbReference type="Pfam" id="PF01381">
    <property type="entry name" value="HTH_3"/>
    <property type="match status" value="1"/>
</dbReference>
<gene>
    <name evidence="2" type="ORF">CP970_02715</name>
</gene>
<evidence type="ECO:0000313" key="3">
    <source>
        <dbReference type="Proteomes" id="UP000325529"/>
    </source>
</evidence>
<evidence type="ECO:0000313" key="2">
    <source>
        <dbReference type="EMBL" id="QEU97048.1"/>
    </source>
</evidence>
<sequence>MPESDEGALLAERLNHLFRASRPRGRTWTNREVAEEVKLANPKLKVSGAYLSALRTGKRTNPSADLLSALAKFFGVSPAYFVDQNHAARVDSQLAALNELSQSGVREVALRAVGLPPESLAAISAVIDQVRKLQGLPPVEE</sequence>
<dbReference type="EMBL" id="CP023699">
    <property type="protein sequence ID" value="QEU97048.1"/>
    <property type="molecule type" value="Genomic_DNA"/>
</dbReference>
<name>A0A5J6GTE2_STRKN</name>
<dbReference type="RefSeq" id="WP_055554211.1">
    <property type="nucleotide sequence ID" value="NZ_CP023699.1"/>
</dbReference>
<dbReference type="Proteomes" id="UP000325529">
    <property type="component" value="Chromosome"/>
</dbReference>
<dbReference type="KEGG" id="ska:CP970_02715"/>
<evidence type="ECO:0000259" key="1">
    <source>
        <dbReference type="PROSITE" id="PS50943"/>
    </source>
</evidence>
<dbReference type="OrthoDB" id="2679623at2"/>
<reference evidence="2 3" key="1">
    <citation type="submission" date="2017-09" db="EMBL/GenBank/DDBJ databases">
        <authorList>
            <person name="Lee N."/>
            <person name="Cho B.-K."/>
        </authorList>
    </citation>
    <scope>NUCLEOTIDE SEQUENCE [LARGE SCALE GENOMIC DNA]</scope>
    <source>
        <strain evidence="2 3">ATCC 12853</strain>
    </source>
</reference>
<feature type="domain" description="HTH cro/C1-type" evidence="1">
    <location>
        <begin position="43"/>
        <end position="81"/>
    </location>
</feature>
<keyword evidence="3" id="KW-1185">Reference proteome</keyword>
<dbReference type="SMART" id="SM00530">
    <property type="entry name" value="HTH_XRE"/>
    <property type="match status" value="1"/>
</dbReference>
<protein>
    <submittedName>
        <fullName evidence="2">XRE family transcriptional regulator</fullName>
    </submittedName>
</protein>
<dbReference type="Gene3D" id="1.10.260.40">
    <property type="entry name" value="lambda repressor-like DNA-binding domains"/>
    <property type="match status" value="1"/>
</dbReference>
<dbReference type="SUPFAM" id="SSF47413">
    <property type="entry name" value="lambda repressor-like DNA-binding domains"/>
    <property type="match status" value="1"/>
</dbReference>
<organism evidence="2 3">
    <name type="scientific">Streptomyces kanamyceticus</name>
    <dbReference type="NCBI Taxonomy" id="1967"/>
    <lineage>
        <taxon>Bacteria</taxon>
        <taxon>Bacillati</taxon>
        <taxon>Actinomycetota</taxon>
        <taxon>Actinomycetes</taxon>
        <taxon>Kitasatosporales</taxon>
        <taxon>Streptomycetaceae</taxon>
        <taxon>Streptomyces</taxon>
    </lineage>
</organism>
<dbReference type="GO" id="GO:0003677">
    <property type="term" value="F:DNA binding"/>
    <property type="evidence" value="ECO:0007669"/>
    <property type="project" value="InterPro"/>
</dbReference>
<dbReference type="InterPro" id="IPR010982">
    <property type="entry name" value="Lambda_DNA-bd_dom_sf"/>
</dbReference>
<dbReference type="PROSITE" id="PS50943">
    <property type="entry name" value="HTH_CROC1"/>
    <property type="match status" value="1"/>
</dbReference>
<dbReference type="CDD" id="cd00093">
    <property type="entry name" value="HTH_XRE"/>
    <property type="match status" value="1"/>
</dbReference>